<organism evidence="1 2">
    <name type="scientific">Dendrolimus kikuchii</name>
    <dbReference type="NCBI Taxonomy" id="765133"/>
    <lineage>
        <taxon>Eukaryota</taxon>
        <taxon>Metazoa</taxon>
        <taxon>Ecdysozoa</taxon>
        <taxon>Arthropoda</taxon>
        <taxon>Hexapoda</taxon>
        <taxon>Insecta</taxon>
        <taxon>Pterygota</taxon>
        <taxon>Neoptera</taxon>
        <taxon>Endopterygota</taxon>
        <taxon>Lepidoptera</taxon>
        <taxon>Glossata</taxon>
        <taxon>Ditrysia</taxon>
        <taxon>Bombycoidea</taxon>
        <taxon>Lasiocampidae</taxon>
        <taxon>Dendrolimus</taxon>
    </lineage>
</organism>
<protein>
    <submittedName>
        <fullName evidence="1">Uncharacterized protein</fullName>
    </submittedName>
</protein>
<gene>
    <name evidence="1" type="ORF">K1T71_002772</name>
</gene>
<proteinExistence type="predicted"/>
<dbReference type="EMBL" id="CM034390">
    <property type="protein sequence ID" value="KAJ0182050.1"/>
    <property type="molecule type" value="Genomic_DNA"/>
</dbReference>
<dbReference type="Proteomes" id="UP000824533">
    <property type="component" value="Linkage Group LG04"/>
</dbReference>
<name>A0ACC1DE27_9NEOP</name>
<evidence type="ECO:0000313" key="2">
    <source>
        <dbReference type="Proteomes" id="UP000824533"/>
    </source>
</evidence>
<reference evidence="1 2" key="1">
    <citation type="journal article" date="2021" name="Front. Genet.">
        <title>Chromosome-Level Genome Assembly Reveals Significant Gene Expansion in the Toll and IMD Signaling Pathways of Dendrolimus kikuchii.</title>
        <authorList>
            <person name="Zhou J."/>
            <person name="Wu P."/>
            <person name="Xiong Z."/>
            <person name="Liu N."/>
            <person name="Zhao N."/>
            <person name="Ji M."/>
            <person name="Qiu Y."/>
            <person name="Yang B."/>
        </authorList>
    </citation>
    <scope>NUCLEOTIDE SEQUENCE [LARGE SCALE GENOMIC DNA]</scope>
    <source>
        <strain evidence="1">Ann1</strain>
    </source>
</reference>
<keyword evidence="2" id="KW-1185">Reference proteome</keyword>
<sequence>MTSTEKDPDKQMHEEDNENTEENEKSTLTEYITNLEVRIKQKSDLRNQNLNCVRPPENHFSKLDSGLKKNTTFVKKLKSFSAPQIDALLKDFNVLNLTKYISEVAAAIAEAKLKMSDIPAAITLCSILHRTYADFSGNFFENWQKILTFKATDKIINSSKLRVDIRFYAELVAVGIFSNKTGLPLLGNVLTVLINMDKEEHNNIPILLSFCKHCGEDYAGLMPKKIRDAAEKYGITVPRNTFLPAEKQAVVRTLLKDYFLSLTKHLLAERAQLQALHAANQRTLHTRGELSQERKDQLEQHQATYDKLLVGAQNFAEVLGEELGEAGEPPTLSLVVIETQGTVTIGGNEEFNMQAGTDPWQDEDTRTFYTSLPDLKVFMPNYQLKETVKSKTETVTEEMLDEDLKEDDLSDSEEPPTVPDVEQEEAQPSNISNKYALDAFLNELPNCINRELIDNAAVDFVLNLNTKNNRKKLTRVLFSVARTRLDLLPFYARFAAILYPVLPDVCLELCQMLKQDFKYHVRKKDQINIESKIKVVRFIGELVKFNLYSKMEALYCLKVLLHDFKHHHIEMACNLLETCGRYLYCNPDTHQRTMIYLQQMMRKKTVSALDSRYVTQIENAFYYVCPPETPAQPKEEEQPMHQFIRKILHEDLQKSNEEKILRLMRKLNWDDPEISSVAIQHLAGGWRVRASARRALARLTAELAAWQEAIAPAVVDTILEEIRVTMEDPHPRYNQRRIATVRYLGELYNYKLLDSRDVFTVLYSFITFGVTNDHSNVSPLDPPDNVFRIRLVCALLETCGAYFNSGSSKKRLDYFLIFFQNYYWFKFSDPFWTDENKFPIYVKYIYQECLISLRPKLVLFTNWQQCKDAIEELRQTLYPNLDEEEYDNDDTGDQGDDSVNEGLDTIIETDDETDNPALLEESSDEEPITENTGNDDNEMPVTEDITIDTKRPAPKPVEDVEFENAFEKMVMENIAERQRENRPQQRDIAVPMTCRQTTKKTYEQLLQGKEGVEFVLMVRKGTKPQYKSFSAPPELANNLQQQALADKQEMERVKRLTLNISERQEEEEYSAESGGGSGGSGNPNRGQHVRQKYHHPKGAPDADLIFGPKKFK</sequence>
<accession>A0ACC1DE27</accession>
<comment type="caution">
    <text evidence="1">The sequence shown here is derived from an EMBL/GenBank/DDBJ whole genome shotgun (WGS) entry which is preliminary data.</text>
</comment>
<evidence type="ECO:0000313" key="1">
    <source>
        <dbReference type="EMBL" id="KAJ0182050.1"/>
    </source>
</evidence>